<reference evidence="1 2" key="1">
    <citation type="journal article" date="2019" name="Sci. Rep.">
        <title>Orb-weaving spider Araneus ventricosus genome elucidates the spidroin gene catalogue.</title>
        <authorList>
            <person name="Kono N."/>
            <person name="Nakamura H."/>
            <person name="Ohtoshi R."/>
            <person name="Moran D.A.P."/>
            <person name="Shinohara A."/>
            <person name="Yoshida Y."/>
            <person name="Fujiwara M."/>
            <person name="Mori M."/>
            <person name="Tomita M."/>
            <person name="Arakawa K."/>
        </authorList>
    </citation>
    <scope>NUCLEOTIDE SEQUENCE [LARGE SCALE GENOMIC DNA]</scope>
</reference>
<sequence>MTSELKSSIFGIRFHYRAALYVGMVHAKSDVKGQTSFHWFGVNVWKREYRLRYSPSPRHLTPKCISETLPHPTLKDWVRAYPKSISCRLMRNYQVSSKLLQQCQVSCQLAYVFAPSYLRVGMSIYLPLNCFYFAYEEHVHQVSSNCPSRIKFRQSSICGLQLNGFVPP</sequence>
<comment type="caution">
    <text evidence="1">The sequence shown here is derived from an EMBL/GenBank/DDBJ whole genome shotgun (WGS) entry which is preliminary data.</text>
</comment>
<keyword evidence="2" id="KW-1185">Reference proteome</keyword>
<protein>
    <submittedName>
        <fullName evidence="1">Uncharacterized protein</fullName>
    </submittedName>
</protein>
<accession>A0A4Y2N4F8</accession>
<dbReference type="Proteomes" id="UP000499080">
    <property type="component" value="Unassembled WGS sequence"/>
</dbReference>
<evidence type="ECO:0000313" key="1">
    <source>
        <dbReference type="EMBL" id="GBN33762.1"/>
    </source>
</evidence>
<gene>
    <name evidence="1" type="ORF">AVEN_212371_1</name>
</gene>
<name>A0A4Y2N4F8_ARAVE</name>
<organism evidence="1 2">
    <name type="scientific">Araneus ventricosus</name>
    <name type="common">Orbweaver spider</name>
    <name type="synonym">Epeira ventricosa</name>
    <dbReference type="NCBI Taxonomy" id="182803"/>
    <lineage>
        <taxon>Eukaryota</taxon>
        <taxon>Metazoa</taxon>
        <taxon>Ecdysozoa</taxon>
        <taxon>Arthropoda</taxon>
        <taxon>Chelicerata</taxon>
        <taxon>Arachnida</taxon>
        <taxon>Araneae</taxon>
        <taxon>Araneomorphae</taxon>
        <taxon>Entelegynae</taxon>
        <taxon>Araneoidea</taxon>
        <taxon>Araneidae</taxon>
        <taxon>Araneus</taxon>
    </lineage>
</organism>
<evidence type="ECO:0000313" key="2">
    <source>
        <dbReference type="Proteomes" id="UP000499080"/>
    </source>
</evidence>
<dbReference type="EMBL" id="BGPR01008428">
    <property type="protein sequence ID" value="GBN33762.1"/>
    <property type="molecule type" value="Genomic_DNA"/>
</dbReference>
<dbReference type="AlphaFoldDB" id="A0A4Y2N4F8"/>
<proteinExistence type="predicted"/>